<evidence type="ECO:0000259" key="2">
    <source>
        <dbReference type="PROSITE" id="PS50041"/>
    </source>
</evidence>
<evidence type="ECO:0000313" key="4">
    <source>
        <dbReference type="Proteomes" id="UP000054495"/>
    </source>
</evidence>
<dbReference type="Pfam" id="PF00059">
    <property type="entry name" value="Lectin_C"/>
    <property type="match status" value="1"/>
</dbReference>
<reference evidence="3 4" key="1">
    <citation type="submission" date="2013-05" db="EMBL/GenBank/DDBJ databases">
        <title>Draft genome of the parasitic nematode Anyclostoma ceylanicum.</title>
        <authorList>
            <person name="Mitreva M."/>
        </authorList>
    </citation>
    <scope>NUCLEOTIDE SEQUENCE [LARGE SCALE GENOMIC DNA]</scope>
</reference>
<dbReference type="SUPFAM" id="SSF56436">
    <property type="entry name" value="C-type lectin-like"/>
    <property type="match status" value="1"/>
</dbReference>
<dbReference type="Gene3D" id="3.10.100.10">
    <property type="entry name" value="Mannose-Binding Protein A, subunit A"/>
    <property type="match status" value="1"/>
</dbReference>
<dbReference type="InterPro" id="IPR036465">
    <property type="entry name" value="vWFA_dom_sf"/>
</dbReference>
<proteinExistence type="predicted"/>
<sequence length="454" mass="49939">MLSGVGDNGRGEARFVSSHKDACSELESLKDLADKKGLQKESLKKSEYVFFCAVEPSNNSTYICSDEDEISEAAVMLLLPMSRNTPVSCHLHRDVFTTARNTHKSSTPAKHMTERRTTRVATTSPKPSSSKPEPLRSTTTTHPPTTSSVVVNVEETGCTCNYSTSWNDVMLVFEATEATTETGLQEQCYSALRMAALQFQTEADRPNARNVIVLMATSYYVGGAFAPGQVAAQFKEDNGVLVVYNYVEEHGFPETELESLASPGYFLTNTEDNNGDAIRRALCDANCFCRLGYDTFGKDPLRNTPTAGCYSAKQAQTNYQLATNRCRSEGGFIALGKEQNQTEYLDKSTLSPLIRNFPPILMTCSEFNSGSSFWIGLKWEQIKQSYEWADGSALASTAQPWASSPSPHQTGVDCVRVVPQGSNLVWAPVDCRETFTYSCEVSPCDSQTFCTQDV</sequence>
<name>A0A0D6LGL9_9BILA</name>
<dbReference type="InterPro" id="IPR016187">
    <property type="entry name" value="CTDL_fold"/>
</dbReference>
<keyword evidence="4" id="KW-1185">Reference proteome</keyword>
<dbReference type="InterPro" id="IPR001304">
    <property type="entry name" value="C-type_lectin-like"/>
</dbReference>
<feature type="region of interest" description="Disordered" evidence="1">
    <location>
        <begin position="100"/>
        <end position="146"/>
    </location>
</feature>
<evidence type="ECO:0000313" key="3">
    <source>
        <dbReference type="EMBL" id="EPB71235.1"/>
    </source>
</evidence>
<dbReference type="PROSITE" id="PS50041">
    <property type="entry name" value="C_TYPE_LECTIN_2"/>
    <property type="match status" value="1"/>
</dbReference>
<evidence type="ECO:0000256" key="1">
    <source>
        <dbReference type="SAM" id="MobiDB-lite"/>
    </source>
</evidence>
<dbReference type="PANTHER" id="PTHR31024:SF3">
    <property type="entry name" value="C-TYPE LECTIN-RELATED"/>
    <property type="match status" value="1"/>
</dbReference>
<dbReference type="Proteomes" id="UP000054495">
    <property type="component" value="Unassembled WGS sequence"/>
</dbReference>
<organism evidence="3 4">
    <name type="scientific">Ancylostoma ceylanicum</name>
    <dbReference type="NCBI Taxonomy" id="53326"/>
    <lineage>
        <taxon>Eukaryota</taxon>
        <taxon>Metazoa</taxon>
        <taxon>Ecdysozoa</taxon>
        <taxon>Nematoda</taxon>
        <taxon>Chromadorea</taxon>
        <taxon>Rhabditida</taxon>
        <taxon>Rhabditina</taxon>
        <taxon>Rhabditomorpha</taxon>
        <taxon>Strongyloidea</taxon>
        <taxon>Ancylostomatidae</taxon>
        <taxon>Ancylostomatinae</taxon>
        <taxon>Ancylostoma</taxon>
    </lineage>
</organism>
<dbReference type="PANTHER" id="PTHR31024">
    <property type="entry name" value="C-TYPE LECTIN"/>
    <property type="match status" value="1"/>
</dbReference>
<protein>
    <submittedName>
        <fullName evidence="3">Lectin C-type domain protein</fullName>
    </submittedName>
</protein>
<accession>A0A0D6LGL9</accession>
<dbReference type="SUPFAM" id="SSF53300">
    <property type="entry name" value="vWA-like"/>
    <property type="match status" value="1"/>
</dbReference>
<dbReference type="CDD" id="cd00037">
    <property type="entry name" value="CLECT"/>
    <property type="match status" value="1"/>
</dbReference>
<gene>
    <name evidence="3" type="ORF">ANCCEY_09678</name>
</gene>
<dbReference type="InterPro" id="IPR016186">
    <property type="entry name" value="C-type_lectin-like/link_sf"/>
</dbReference>
<feature type="domain" description="C-type lectin" evidence="2">
    <location>
        <begin position="309"/>
        <end position="440"/>
    </location>
</feature>
<feature type="compositionally biased region" description="Low complexity" evidence="1">
    <location>
        <begin position="124"/>
        <end position="146"/>
    </location>
</feature>
<dbReference type="AlphaFoldDB" id="A0A0D6LGL9"/>
<dbReference type="EMBL" id="KE125127">
    <property type="protein sequence ID" value="EPB71235.1"/>
    <property type="molecule type" value="Genomic_DNA"/>
</dbReference>